<organism evidence="1 2">
    <name type="scientific">Chitinophaga rhizophila</name>
    <dbReference type="NCBI Taxonomy" id="2866212"/>
    <lineage>
        <taxon>Bacteria</taxon>
        <taxon>Pseudomonadati</taxon>
        <taxon>Bacteroidota</taxon>
        <taxon>Chitinophagia</taxon>
        <taxon>Chitinophagales</taxon>
        <taxon>Chitinophagaceae</taxon>
        <taxon>Chitinophaga</taxon>
    </lineage>
</organism>
<reference evidence="1 2" key="1">
    <citation type="submission" date="2021-08" db="EMBL/GenBank/DDBJ databases">
        <title>The genome sequence of Chitinophaga sp. B61.</title>
        <authorList>
            <person name="Zhang X."/>
        </authorList>
    </citation>
    <scope>NUCLEOTIDE SEQUENCE [LARGE SCALE GENOMIC DNA]</scope>
    <source>
        <strain evidence="1 2">B61</strain>
    </source>
</reference>
<proteinExistence type="predicted"/>
<dbReference type="RefSeq" id="WP_220253660.1">
    <property type="nucleotide sequence ID" value="NZ_JAICCF010000007.1"/>
</dbReference>
<comment type="caution">
    <text evidence="1">The sequence shown here is derived from an EMBL/GenBank/DDBJ whole genome shotgun (WGS) entry which is preliminary data.</text>
</comment>
<protein>
    <recommendedName>
        <fullName evidence="3">Lipoprotein</fullName>
    </recommendedName>
</protein>
<dbReference type="PROSITE" id="PS51257">
    <property type="entry name" value="PROKAR_LIPOPROTEIN"/>
    <property type="match status" value="1"/>
</dbReference>
<accession>A0ABS7GMT7</accession>
<keyword evidence="2" id="KW-1185">Reference proteome</keyword>
<evidence type="ECO:0008006" key="3">
    <source>
        <dbReference type="Google" id="ProtNLM"/>
    </source>
</evidence>
<evidence type="ECO:0000313" key="1">
    <source>
        <dbReference type="EMBL" id="MBW8688334.1"/>
    </source>
</evidence>
<dbReference type="Proteomes" id="UP000812961">
    <property type="component" value="Unassembled WGS sequence"/>
</dbReference>
<dbReference type="EMBL" id="JAICCF010000007">
    <property type="protein sequence ID" value="MBW8688334.1"/>
    <property type="molecule type" value="Genomic_DNA"/>
</dbReference>
<gene>
    <name evidence="1" type="ORF">K1Y79_28620</name>
</gene>
<evidence type="ECO:0000313" key="2">
    <source>
        <dbReference type="Proteomes" id="UP000812961"/>
    </source>
</evidence>
<sequence length="176" mass="20310">MKNIRMMKVVPFLLMTAFLLSCNKKRATDFRDVILQKEKDISDMLIRKTGLESRKLEWLIAEDFDKAAAVVDSQEQVFNTTIHEIEALDTGDLAAAGALKQAAVDYHIALKELYLYPRQEIARQQQLLKVSGPAADSIQHSLLQLYKGKQQLYQKVYDTNERYVYATQQFNETHRL</sequence>
<name>A0ABS7GMT7_9BACT</name>